<reference evidence="2" key="1">
    <citation type="submission" date="2012-09" db="EMBL/GenBank/DDBJ databases">
        <authorList>
            <person name="Martin A.A."/>
        </authorList>
    </citation>
    <scope>NUCLEOTIDE SEQUENCE</scope>
</reference>
<organism evidence="2 3">
    <name type="scientific">Angiostrongylus cantonensis</name>
    <name type="common">Rat lungworm</name>
    <dbReference type="NCBI Taxonomy" id="6313"/>
    <lineage>
        <taxon>Eukaryota</taxon>
        <taxon>Metazoa</taxon>
        <taxon>Ecdysozoa</taxon>
        <taxon>Nematoda</taxon>
        <taxon>Chromadorea</taxon>
        <taxon>Rhabditida</taxon>
        <taxon>Rhabditina</taxon>
        <taxon>Rhabditomorpha</taxon>
        <taxon>Strongyloidea</taxon>
        <taxon>Metastrongylidae</taxon>
        <taxon>Angiostrongylus</taxon>
    </lineage>
</organism>
<dbReference type="AlphaFoldDB" id="A0A0K0DGK4"/>
<feature type="region of interest" description="Disordered" evidence="1">
    <location>
        <begin position="67"/>
        <end position="88"/>
    </location>
</feature>
<dbReference type="Proteomes" id="UP000035642">
    <property type="component" value="Unassembled WGS sequence"/>
</dbReference>
<name>A0A0K0DGK4_ANGCA</name>
<reference evidence="3" key="2">
    <citation type="submission" date="2017-02" db="UniProtKB">
        <authorList>
            <consortium name="WormBaseParasite"/>
        </authorList>
    </citation>
    <scope>IDENTIFICATION</scope>
</reference>
<feature type="compositionally biased region" description="Basic and acidic residues" evidence="1">
    <location>
        <begin position="79"/>
        <end position="88"/>
    </location>
</feature>
<accession>A0A0K0DGK4</accession>
<evidence type="ECO:0000313" key="2">
    <source>
        <dbReference type="Proteomes" id="UP000035642"/>
    </source>
</evidence>
<protein>
    <submittedName>
        <fullName evidence="3">Uncharacterized protein</fullName>
    </submittedName>
</protein>
<proteinExistence type="predicted"/>
<dbReference type="WBParaSite" id="ACAC_0001023301-mRNA-1">
    <property type="protein sequence ID" value="ACAC_0001023301-mRNA-1"/>
    <property type="gene ID" value="ACAC_0001023301"/>
</dbReference>
<sequence length="88" mass="9726">MNIAVQSSCVFIFGGRLESHSRGIGGVESVHALWHVSTPQATFITEEERRTRASRVKNSTVKVDANSDVDETVMGESRAPLKEPNREQ</sequence>
<evidence type="ECO:0000313" key="3">
    <source>
        <dbReference type="WBParaSite" id="ACAC_0001023301-mRNA-1"/>
    </source>
</evidence>
<evidence type="ECO:0000256" key="1">
    <source>
        <dbReference type="SAM" id="MobiDB-lite"/>
    </source>
</evidence>
<keyword evidence="2" id="KW-1185">Reference proteome</keyword>